<organism evidence="1 2">
    <name type="scientific">Funneliformis caledonium</name>
    <dbReference type="NCBI Taxonomy" id="1117310"/>
    <lineage>
        <taxon>Eukaryota</taxon>
        <taxon>Fungi</taxon>
        <taxon>Fungi incertae sedis</taxon>
        <taxon>Mucoromycota</taxon>
        <taxon>Glomeromycotina</taxon>
        <taxon>Glomeromycetes</taxon>
        <taxon>Glomerales</taxon>
        <taxon>Glomeraceae</taxon>
        <taxon>Funneliformis</taxon>
    </lineage>
</organism>
<sequence>MNSESKLLIQVNNLLINNHTKDKPSEYVRIKLAVEMLKENNQNKRSRKQCQNCKETSGHNSCSCPYPC</sequence>
<gene>
    <name evidence="1" type="ORF">FCALED_LOCUS16282</name>
</gene>
<dbReference type="OrthoDB" id="2443658at2759"/>
<evidence type="ECO:0000313" key="2">
    <source>
        <dbReference type="Proteomes" id="UP000789570"/>
    </source>
</evidence>
<evidence type="ECO:0000313" key="1">
    <source>
        <dbReference type="EMBL" id="CAG8750457.1"/>
    </source>
</evidence>
<reference evidence="1" key="1">
    <citation type="submission" date="2021-06" db="EMBL/GenBank/DDBJ databases">
        <authorList>
            <person name="Kallberg Y."/>
            <person name="Tangrot J."/>
            <person name="Rosling A."/>
        </authorList>
    </citation>
    <scope>NUCLEOTIDE SEQUENCE</scope>
    <source>
        <strain evidence="1">UK204</strain>
    </source>
</reference>
<protein>
    <submittedName>
        <fullName evidence="1">524_t:CDS:1</fullName>
    </submittedName>
</protein>
<dbReference type="Proteomes" id="UP000789570">
    <property type="component" value="Unassembled WGS sequence"/>
</dbReference>
<proteinExistence type="predicted"/>
<dbReference type="EMBL" id="CAJVPQ010018216">
    <property type="protein sequence ID" value="CAG8750457.1"/>
    <property type="molecule type" value="Genomic_DNA"/>
</dbReference>
<name>A0A9N9NPU3_9GLOM</name>
<accession>A0A9N9NPU3</accession>
<comment type="caution">
    <text evidence="1">The sequence shown here is derived from an EMBL/GenBank/DDBJ whole genome shotgun (WGS) entry which is preliminary data.</text>
</comment>
<keyword evidence="2" id="KW-1185">Reference proteome</keyword>
<dbReference type="AlphaFoldDB" id="A0A9N9NPU3"/>
<feature type="non-terminal residue" evidence="1">
    <location>
        <position position="68"/>
    </location>
</feature>